<organism evidence="2">
    <name type="scientific">Menopon gallinae</name>
    <name type="common">poultry shaft louse</name>
    <dbReference type="NCBI Taxonomy" id="328185"/>
    <lineage>
        <taxon>Eukaryota</taxon>
        <taxon>Metazoa</taxon>
        <taxon>Ecdysozoa</taxon>
        <taxon>Arthropoda</taxon>
        <taxon>Hexapoda</taxon>
        <taxon>Insecta</taxon>
        <taxon>Pterygota</taxon>
        <taxon>Neoptera</taxon>
        <taxon>Paraneoptera</taxon>
        <taxon>Psocodea</taxon>
        <taxon>Troctomorpha</taxon>
        <taxon>Phthiraptera</taxon>
        <taxon>Amblycera</taxon>
        <taxon>Menoponidae</taxon>
        <taxon>Menopon</taxon>
    </lineage>
</organism>
<feature type="region of interest" description="Disordered" evidence="1">
    <location>
        <begin position="12"/>
        <end position="36"/>
    </location>
</feature>
<accession>A0AAW2HAX4</accession>
<evidence type="ECO:0000256" key="1">
    <source>
        <dbReference type="SAM" id="MobiDB-lite"/>
    </source>
</evidence>
<dbReference type="AlphaFoldDB" id="A0AAW2HAX4"/>
<dbReference type="EMBL" id="JARGDH010000005">
    <property type="protein sequence ID" value="KAL0266942.1"/>
    <property type="molecule type" value="Genomic_DNA"/>
</dbReference>
<protein>
    <submittedName>
        <fullName evidence="2">Uncharacterized protein</fullName>
    </submittedName>
</protein>
<name>A0AAW2HAX4_9NEOP</name>
<proteinExistence type="predicted"/>
<reference evidence="2" key="1">
    <citation type="journal article" date="2024" name="Gigascience">
        <title>Chromosome-level genome of the poultry shaft louse Menopon gallinae provides insight into the host-switching and adaptive evolution of parasitic lice.</title>
        <authorList>
            <person name="Xu Y."/>
            <person name="Ma L."/>
            <person name="Liu S."/>
            <person name="Liang Y."/>
            <person name="Liu Q."/>
            <person name="He Z."/>
            <person name="Tian L."/>
            <person name="Duan Y."/>
            <person name="Cai W."/>
            <person name="Li H."/>
            <person name="Song F."/>
        </authorList>
    </citation>
    <scope>NUCLEOTIDE SEQUENCE</scope>
    <source>
        <strain evidence="2">Cailab_2023a</strain>
    </source>
</reference>
<gene>
    <name evidence="2" type="ORF">PYX00_009346</name>
</gene>
<evidence type="ECO:0000313" key="2">
    <source>
        <dbReference type="EMBL" id="KAL0266942.1"/>
    </source>
</evidence>
<comment type="caution">
    <text evidence="2">The sequence shown here is derived from an EMBL/GenBank/DDBJ whole genome shotgun (WGS) entry which is preliminary data.</text>
</comment>
<sequence>MLLDPLVPHVHARGGGDRGVRRTCGTGPGGETSQLTHSINEPSYLFFGLDEQQPQPDTNPTFQLELESLQE</sequence>